<name>A0ABX9G715_9BURK</name>
<dbReference type="EMBL" id="QNRM01000006">
    <property type="protein sequence ID" value="RBP18466.1"/>
    <property type="molecule type" value="Genomic_DNA"/>
</dbReference>
<dbReference type="InterPro" id="IPR034074">
    <property type="entry name" value="Y4bN_pept_dom"/>
</dbReference>
<protein>
    <submittedName>
        <fullName evidence="2">Subtilase family protein</fullName>
    </submittedName>
</protein>
<accession>A0ABX9G715</accession>
<dbReference type="RefSeq" id="WP_088590113.1">
    <property type="nucleotide sequence ID" value="NZ_CADIJU010000007.1"/>
</dbReference>
<proteinExistence type="predicted"/>
<dbReference type="GeneID" id="99731575"/>
<evidence type="ECO:0000259" key="1">
    <source>
        <dbReference type="Pfam" id="PF00082"/>
    </source>
</evidence>
<dbReference type="InterPro" id="IPR036852">
    <property type="entry name" value="Peptidase_S8/S53_dom_sf"/>
</dbReference>
<dbReference type="CDD" id="cd04847">
    <property type="entry name" value="Peptidases_S8_Subtilisin_like_2"/>
    <property type="match status" value="1"/>
</dbReference>
<sequence>MATRFLIGKGELLTYDIPPPPIRPDKAHPYTVAEAKEYLVPRLMNTALEMQKLPAKACPDDVAVAKLDIHPAYIAKMFFPKELLRAANLTAVGSRNVRVRPRRDVRKTAPAECDSTQLFVAGSRSAFTRLPSLAKELSEFTKAAEQLIEIEEFSPMTGLDRIRGKIEADAAVFEVALHQLPDRSPDELQMMFSSFAAELGFEVKEDLQFLAGRMLFLPVTGDASNISALSQFSLVRAVRTMPELRGARPVVRGNLVSIGFQLPNASPLSDEPSVAILDGGLPSQHVLEPFVRTYRKSDEEADDVPDYNSHGLGVTSAFLFGAIQPGTEAARPYAAVDHHRILDTQSDNEDPFELYRTLTHVEDILLSRQYQFINLSLGPDLPTDDDDVHSWTAVLDTLLSDGETLMTVAAGNNGNNDQAADLHRVQVPGDSVNALCVGAAGLRSEEWTRAFYSAQGPGRTPGRIKPDVLAFGGSPADYFHVPTDGPRPQLTATMGTSFAAPYALRSAVGVRAVLGETVHPLTIKALLIHAAKNKQKLAPEEVGWGRIPADLSEIIVCGDGTARILYQGLLKPGKFLRAPVPLPASALNGFVTLTATFCYACPVDVEDAAAYTKAGLGIRFRPNHTKGKEERPKTASFFSNSVFRTEQEMRQDLGKWETVLHASKRMRGSSLDGACFDIHYNARDGGGNAGKGSDLIRYALVLTLEAPKHANLYDEVLRTHSRLQALEPRISLPLRSGSIGI</sequence>
<comment type="caution">
    <text evidence="2">The sequence shown here is derived from an EMBL/GenBank/DDBJ whole genome shotgun (WGS) entry which is preliminary data.</text>
</comment>
<keyword evidence="3" id="KW-1185">Reference proteome</keyword>
<dbReference type="InterPro" id="IPR000209">
    <property type="entry name" value="Peptidase_S8/S53_dom"/>
</dbReference>
<evidence type="ECO:0000313" key="3">
    <source>
        <dbReference type="Proteomes" id="UP000252124"/>
    </source>
</evidence>
<organism evidence="2 3">
    <name type="scientific">Achromobacter marplatensis</name>
    <dbReference type="NCBI Taxonomy" id="470868"/>
    <lineage>
        <taxon>Bacteria</taxon>
        <taxon>Pseudomonadati</taxon>
        <taxon>Pseudomonadota</taxon>
        <taxon>Betaproteobacteria</taxon>
        <taxon>Burkholderiales</taxon>
        <taxon>Alcaligenaceae</taxon>
        <taxon>Achromobacter</taxon>
    </lineage>
</organism>
<dbReference type="Gene3D" id="3.40.50.200">
    <property type="entry name" value="Peptidase S8/S53 domain"/>
    <property type="match status" value="1"/>
</dbReference>
<dbReference type="SUPFAM" id="SSF52743">
    <property type="entry name" value="Subtilisin-like"/>
    <property type="match status" value="1"/>
</dbReference>
<dbReference type="Proteomes" id="UP000252124">
    <property type="component" value="Unassembled WGS sequence"/>
</dbReference>
<gene>
    <name evidence="2" type="ORF">DFP87_1064</name>
</gene>
<dbReference type="Pfam" id="PF00082">
    <property type="entry name" value="Peptidase_S8"/>
    <property type="match status" value="1"/>
</dbReference>
<feature type="domain" description="Peptidase S8/S53" evidence="1">
    <location>
        <begin position="271"/>
        <end position="545"/>
    </location>
</feature>
<evidence type="ECO:0000313" key="2">
    <source>
        <dbReference type="EMBL" id="RBP18466.1"/>
    </source>
</evidence>
<reference evidence="2 3" key="1">
    <citation type="submission" date="2018-06" db="EMBL/GenBank/DDBJ databases">
        <title>Genomic Encyclopedia of Type Strains, Phase III (KMG-III): the genomes of soil and plant-associated and newly described type strains.</title>
        <authorList>
            <person name="Whitman W."/>
        </authorList>
    </citation>
    <scope>NUCLEOTIDE SEQUENCE [LARGE SCALE GENOMIC DNA]</scope>
    <source>
        <strain evidence="2 3">CECT 7342</strain>
    </source>
</reference>